<proteinExistence type="predicted"/>
<protein>
    <submittedName>
        <fullName evidence="1">15412_t:CDS:1</fullName>
    </submittedName>
</protein>
<evidence type="ECO:0000313" key="2">
    <source>
        <dbReference type="Proteomes" id="UP000789702"/>
    </source>
</evidence>
<organism evidence="1 2">
    <name type="scientific">Dentiscutata heterogama</name>
    <dbReference type="NCBI Taxonomy" id="1316150"/>
    <lineage>
        <taxon>Eukaryota</taxon>
        <taxon>Fungi</taxon>
        <taxon>Fungi incertae sedis</taxon>
        <taxon>Mucoromycota</taxon>
        <taxon>Glomeromycotina</taxon>
        <taxon>Glomeromycetes</taxon>
        <taxon>Diversisporales</taxon>
        <taxon>Gigasporaceae</taxon>
        <taxon>Dentiscutata</taxon>
    </lineage>
</organism>
<reference evidence="1" key="1">
    <citation type="submission" date="2021-06" db="EMBL/GenBank/DDBJ databases">
        <authorList>
            <person name="Kallberg Y."/>
            <person name="Tangrot J."/>
            <person name="Rosling A."/>
        </authorList>
    </citation>
    <scope>NUCLEOTIDE SEQUENCE</scope>
    <source>
        <strain evidence="1">IL203A</strain>
    </source>
</reference>
<sequence length="339" mass="40366">MKAIYIDLEKERKKKVQRFWRPMVFYLFGPGGSGKSGLVQELFKDEFYDKHQKQRSGSNWWNEYDGQEIVFLDEFYTKIEWNNMVNLLNDTSCSVEIKHGGFAPFLAKYIFMTTTKNPLEAYNFNNRGGNEDDNKRDFRQFGRRLDFVIKFGGVWHDVISERITTIIFHQCELEGINWGTEEQFRSMNWDIKYRNSCNTPAKVIEKSKILNKDIEGEHVMIGHMVYWRRKFPEYKRRYLQDYPRSRELFEYRMECESQSQQIIPQNSTENTDPQIESSTSQKRKSVEIQTQGIKCSIPRNKELTDSRNVRVSEDDEYLTEEETEEVVFSGEVLNKVKEI</sequence>
<dbReference type="EMBL" id="CAJVPU010002429">
    <property type="protein sequence ID" value="CAG8500961.1"/>
    <property type="molecule type" value="Genomic_DNA"/>
</dbReference>
<dbReference type="Proteomes" id="UP000789702">
    <property type="component" value="Unassembled WGS sequence"/>
</dbReference>
<evidence type="ECO:0000313" key="1">
    <source>
        <dbReference type="EMBL" id="CAG8500961.1"/>
    </source>
</evidence>
<name>A0ACA9KYG9_9GLOM</name>
<accession>A0ACA9KYG9</accession>
<keyword evidence="2" id="KW-1185">Reference proteome</keyword>
<gene>
    <name evidence="1" type="ORF">DHETER_LOCUS3005</name>
</gene>
<comment type="caution">
    <text evidence="1">The sequence shown here is derived from an EMBL/GenBank/DDBJ whole genome shotgun (WGS) entry which is preliminary data.</text>
</comment>